<evidence type="ECO:0000256" key="1">
    <source>
        <dbReference type="SAM" id="Phobius"/>
    </source>
</evidence>
<organism evidence="2 3">
    <name type="scientific">Marasmiellus scandens</name>
    <dbReference type="NCBI Taxonomy" id="2682957"/>
    <lineage>
        <taxon>Eukaryota</taxon>
        <taxon>Fungi</taxon>
        <taxon>Dikarya</taxon>
        <taxon>Basidiomycota</taxon>
        <taxon>Agaricomycotina</taxon>
        <taxon>Agaricomycetes</taxon>
        <taxon>Agaricomycetidae</taxon>
        <taxon>Agaricales</taxon>
        <taxon>Marasmiineae</taxon>
        <taxon>Omphalotaceae</taxon>
        <taxon>Marasmiellus</taxon>
    </lineage>
</organism>
<sequence>MNKMRGSNGLLLNDDIVDHILMFCPSFSTLHSAMLTSKSFYKVYKAHPQSLLNAVAQNLAGPAYPEALKVVRFRVSNYAEFRSKEFRVDDFLIRNGGKGSKSENENLTTDEARLVTENAKVVNRLEDLFSFRHKDRKFQTSRLTPTESYRFRRAMYRVMLFCRVFYFGLVPFLDWLGLDEEGRLDFDPDEVDPEVISRILLARRVFLKQFDSEDLVQIYAVYRFLLELVRWVDLGNNSVTLDYPDYVIYYGPEKVLECVDGYTLNVFDDSDDECEYAGDADIPKAMVENYLSLPIYEILRERGKIAPSDSSSVWSSILDLVEGEHDVCDQCKTVTGFDLLGPSTYDFLSRSSGIIAPKHLLNFLKGNLMYSPVEVDFFNAQMDVDGSPYARIVRAIFEDGIRRPGFEDWKQEDQLCEKCMEKLLREHLYLWLLSIKKKSGELISEDCCYGYDCQTMMQKLSHAQKFNHLCIPTKEQEDVWEMPNWL</sequence>
<protein>
    <recommendedName>
        <fullName evidence="4">F-box protein</fullName>
    </recommendedName>
</protein>
<dbReference type="EMBL" id="JBANRG010000003">
    <property type="protein sequence ID" value="KAK7468928.1"/>
    <property type="molecule type" value="Genomic_DNA"/>
</dbReference>
<evidence type="ECO:0008006" key="4">
    <source>
        <dbReference type="Google" id="ProtNLM"/>
    </source>
</evidence>
<name>A0ABR1JYL9_9AGAR</name>
<comment type="caution">
    <text evidence="2">The sequence shown here is derived from an EMBL/GenBank/DDBJ whole genome shotgun (WGS) entry which is preliminary data.</text>
</comment>
<evidence type="ECO:0000313" key="3">
    <source>
        <dbReference type="Proteomes" id="UP001498398"/>
    </source>
</evidence>
<accession>A0ABR1JYL9</accession>
<evidence type="ECO:0000313" key="2">
    <source>
        <dbReference type="EMBL" id="KAK7468928.1"/>
    </source>
</evidence>
<keyword evidence="1" id="KW-1133">Transmembrane helix</keyword>
<keyword evidence="1" id="KW-0472">Membrane</keyword>
<feature type="transmembrane region" description="Helical" evidence="1">
    <location>
        <begin position="158"/>
        <end position="178"/>
    </location>
</feature>
<keyword evidence="1" id="KW-0812">Transmembrane</keyword>
<keyword evidence="3" id="KW-1185">Reference proteome</keyword>
<reference evidence="2 3" key="1">
    <citation type="submission" date="2024-01" db="EMBL/GenBank/DDBJ databases">
        <title>A draft genome for the cacao thread blight pathogen Marasmiellus scandens.</title>
        <authorList>
            <person name="Baruah I.K."/>
            <person name="Leung J."/>
            <person name="Bukari Y."/>
            <person name="Amoako-Attah I."/>
            <person name="Meinhardt L.W."/>
            <person name="Bailey B.A."/>
            <person name="Cohen S.P."/>
        </authorList>
    </citation>
    <scope>NUCLEOTIDE SEQUENCE [LARGE SCALE GENOMIC DNA]</scope>
    <source>
        <strain evidence="2 3">GH-19</strain>
    </source>
</reference>
<dbReference type="Proteomes" id="UP001498398">
    <property type="component" value="Unassembled WGS sequence"/>
</dbReference>
<proteinExistence type="predicted"/>
<gene>
    <name evidence="2" type="ORF">VKT23_003423</name>
</gene>